<dbReference type="Proteomes" id="UP001054945">
    <property type="component" value="Unassembled WGS sequence"/>
</dbReference>
<comment type="caution">
    <text evidence="2">The sequence shown here is derived from an EMBL/GenBank/DDBJ whole genome shotgun (WGS) entry which is preliminary data.</text>
</comment>
<gene>
    <name evidence="2" type="ORF">CEXT_360811</name>
</gene>
<dbReference type="EMBL" id="BPLR01004406">
    <property type="protein sequence ID" value="GIX94670.1"/>
    <property type="molecule type" value="Genomic_DNA"/>
</dbReference>
<keyword evidence="3" id="KW-1185">Reference proteome</keyword>
<proteinExistence type="predicted"/>
<evidence type="ECO:0000256" key="1">
    <source>
        <dbReference type="SAM" id="MobiDB-lite"/>
    </source>
</evidence>
<evidence type="ECO:0000313" key="3">
    <source>
        <dbReference type="Proteomes" id="UP001054945"/>
    </source>
</evidence>
<sequence>MARREGSSPIDWGRRPPSPECWKRCSGRSAQRVLTPHRISISPSSKGVSSVSDVRFQSEIGWCLLSCTWTLKERYFCLWFDQEIVGVSEKTLNGLKNPAFQSHQPQQLSQTPPYQKPSSKHQYHTLEPLLSRNQSIPPPVAHFKLRALFVSAIQAGPGTMAAKRTIYY</sequence>
<name>A0AAV4PFD5_CAEEX</name>
<evidence type="ECO:0000313" key="2">
    <source>
        <dbReference type="EMBL" id="GIX94670.1"/>
    </source>
</evidence>
<feature type="region of interest" description="Disordered" evidence="1">
    <location>
        <begin position="96"/>
        <end position="120"/>
    </location>
</feature>
<reference evidence="2 3" key="1">
    <citation type="submission" date="2021-06" db="EMBL/GenBank/DDBJ databases">
        <title>Caerostris extrusa draft genome.</title>
        <authorList>
            <person name="Kono N."/>
            <person name="Arakawa K."/>
        </authorList>
    </citation>
    <scope>NUCLEOTIDE SEQUENCE [LARGE SCALE GENOMIC DNA]</scope>
</reference>
<dbReference type="AlphaFoldDB" id="A0AAV4PFD5"/>
<feature type="compositionally biased region" description="Polar residues" evidence="1">
    <location>
        <begin position="99"/>
        <end position="117"/>
    </location>
</feature>
<organism evidence="2 3">
    <name type="scientific">Caerostris extrusa</name>
    <name type="common">Bark spider</name>
    <name type="synonym">Caerostris bankana</name>
    <dbReference type="NCBI Taxonomy" id="172846"/>
    <lineage>
        <taxon>Eukaryota</taxon>
        <taxon>Metazoa</taxon>
        <taxon>Ecdysozoa</taxon>
        <taxon>Arthropoda</taxon>
        <taxon>Chelicerata</taxon>
        <taxon>Arachnida</taxon>
        <taxon>Araneae</taxon>
        <taxon>Araneomorphae</taxon>
        <taxon>Entelegynae</taxon>
        <taxon>Araneoidea</taxon>
        <taxon>Araneidae</taxon>
        <taxon>Caerostris</taxon>
    </lineage>
</organism>
<accession>A0AAV4PFD5</accession>
<protein>
    <submittedName>
        <fullName evidence="2">Uncharacterized protein</fullName>
    </submittedName>
</protein>